<evidence type="ECO:0000256" key="5">
    <source>
        <dbReference type="PROSITE-ProRule" id="PRU01248"/>
    </source>
</evidence>
<dbReference type="InterPro" id="IPR013762">
    <property type="entry name" value="Integrase-like_cat_sf"/>
</dbReference>
<dbReference type="Gene3D" id="1.10.443.10">
    <property type="entry name" value="Intergrase catalytic core"/>
    <property type="match status" value="1"/>
</dbReference>
<keyword evidence="9" id="KW-1185">Reference proteome</keyword>
<dbReference type="InterPro" id="IPR004107">
    <property type="entry name" value="Integrase_SAM-like_N"/>
</dbReference>
<evidence type="ECO:0000313" key="9">
    <source>
        <dbReference type="Proteomes" id="UP000328092"/>
    </source>
</evidence>
<dbReference type="Pfam" id="PF02899">
    <property type="entry name" value="Phage_int_SAM_1"/>
    <property type="match status" value="1"/>
</dbReference>
<dbReference type="InterPro" id="IPR002104">
    <property type="entry name" value="Integrase_catalytic"/>
</dbReference>
<comment type="caution">
    <text evidence="8">The sequence shown here is derived from an EMBL/GenBank/DDBJ whole genome shotgun (WGS) entry which is preliminary data.</text>
</comment>
<dbReference type="Proteomes" id="UP000328092">
    <property type="component" value="Unassembled WGS sequence"/>
</dbReference>
<dbReference type="InterPro" id="IPR010998">
    <property type="entry name" value="Integrase_recombinase_N"/>
</dbReference>
<keyword evidence="2" id="KW-0229">DNA integration</keyword>
<evidence type="ECO:0000313" key="8">
    <source>
        <dbReference type="EMBL" id="VIO80554.1"/>
    </source>
</evidence>
<dbReference type="EMBL" id="CAADFC020000037">
    <property type="protein sequence ID" value="VIO80554.1"/>
    <property type="molecule type" value="Genomic_DNA"/>
</dbReference>
<evidence type="ECO:0000256" key="4">
    <source>
        <dbReference type="ARBA" id="ARBA00023172"/>
    </source>
</evidence>
<dbReference type="Gene3D" id="1.10.150.130">
    <property type="match status" value="1"/>
</dbReference>
<proteinExistence type="predicted"/>
<dbReference type="PANTHER" id="PTHR30349:SF81">
    <property type="entry name" value="TYROSINE RECOMBINASE XERC"/>
    <property type="match status" value="1"/>
</dbReference>
<dbReference type="PROSITE" id="PS51898">
    <property type="entry name" value="TYR_RECOMBINASE"/>
    <property type="match status" value="1"/>
</dbReference>
<dbReference type="PROSITE" id="PS51900">
    <property type="entry name" value="CB"/>
    <property type="match status" value="1"/>
</dbReference>
<evidence type="ECO:0000256" key="3">
    <source>
        <dbReference type="ARBA" id="ARBA00023125"/>
    </source>
</evidence>
<dbReference type="InterPro" id="IPR050090">
    <property type="entry name" value="Tyrosine_recombinase_XerCD"/>
</dbReference>
<name>A0A508U1B3_9BRAD</name>
<dbReference type="GO" id="GO:0006310">
    <property type="term" value="P:DNA recombination"/>
    <property type="evidence" value="ECO:0007669"/>
    <property type="project" value="UniProtKB-KW"/>
</dbReference>
<dbReference type="GO" id="GO:0007059">
    <property type="term" value="P:chromosome segregation"/>
    <property type="evidence" value="ECO:0007669"/>
    <property type="project" value="UniProtKB-KW"/>
</dbReference>
<dbReference type="GO" id="GO:0003677">
    <property type="term" value="F:DNA binding"/>
    <property type="evidence" value="ECO:0007669"/>
    <property type="project" value="UniProtKB-UniRule"/>
</dbReference>
<accession>A0A508U1B3</accession>
<keyword evidence="4" id="KW-0233">DNA recombination</keyword>
<evidence type="ECO:0000256" key="2">
    <source>
        <dbReference type="ARBA" id="ARBA00022908"/>
    </source>
</evidence>
<keyword evidence="3 5" id="KW-0238">DNA-binding</keyword>
<dbReference type="Pfam" id="PF00589">
    <property type="entry name" value="Phage_integrase"/>
    <property type="match status" value="1"/>
</dbReference>
<dbReference type="SUPFAM" id="SSF56349">
    <property type="entry name" value="DNA breaking-rejoining enzymes"/>
    <property type="match status" value="1"/>
</dbReference>
<protein>
    <submittedName>
        <fullName evidence="8">Tyrosine recombinase XerD</fullName>
    </submittedName>
</protein>
<feature type="domain" description="Core-binding (CB)" evidence="7">
    <location>
        <begin position="5"/>
        <end position="98"/>
    </location>
</feature>
<dbReference type="AlphaFoldDB" id="A0A508U1B3"/>
<dbReference type="InterPro" id="IPR044068">
    <property type="entry name" value="CB"/>
</dbReference>
<dbReference type="GO" id="GO:0015074">
    <property type="term" value="P:DNA integration"/>
    <property type="evidence" value="ECO:0007669"/>
    <property type="project" value="UniProtKB-KW"/>
</dbReference>
<reference evidence="8" key="1">
    <citation type="submission" date="2019-02" db="EMBL/GenBank/DDBJ databases">
        <authorList>
            <person name="Pothier F.J."/>
        </authorList>
    </citation>
    <scope>NUCLEOTIDE SEQUENCE</scope>
    <source>
        <strain evidence="8">CI-1B</strain>
    </source>
</reference>
<dbReference type="PANTHER" id="PTHR30349">
    <property type="entry name" value="PHAGE INTEGRASE-RELATED"/>
    <property type="match status" value="1"/>
</dbReference>
<sequence>MKPACNVATLIERFFTERLMRQRNVSANTIASYRDTFRLLFMFAQVQLRKPPSALTLTDLDATFIGAFLTDLEVKRGASAKTRNLRLTAIRSFFRFVSFEEPAHSALIQRVLAIPSKRHDKRQVHFLTRPEIEAVLAAPDRTTWLGRRDHTLLLVAAQTGLRLSELTGLDRDAVHLGSGAHVRCVGKGRKERTTPLTTLARCALQAWLKEPLRKGATALFPNVHGGRLSADSVQSLLGKHVRIAHKSCPSLKAKSVSPHVLRHSAAMELLQAGVDCSVIALWLGHESVETTQTYLHAHLALKEAALAKLKPYERGKRTRFQPNDRLLAFLEALRTTKLCRMEWGCRARDRRCHRDNDAPYRTRSA</sequence>
<organism evidence="8 9">
    <name type="scientific">Bradyrhizobium ivorense</name>
    <dbReference type="NCBI Taxonomy" id="2511166"/>
    <lineage>
        <taxon>Bacteria</taxon>
        <taxon>Pseudomonadati</taxon>
        <taxon>Pseudomonadota</taxon>
        <taxon>Alphaproteobacteria</taxon>
        <taxon>Hyphomicrobiales</taxon>
        <taxon>Nitrobacteraceae</taxon>
        <taxon>Bradyrhizobium</taxon>
    </lineage>
</organism>
<gene>
    <name evidence="8" type="primary">xerD_1</name>
    <name evidence="8" type="ORF">CI1B_84440</name>
</gene>
<evidence type="ECO:0000256" key="1">
    <source>
        <dbReference type="ARBA" id="ARBA00022829"/>
    </source>
</evidence>
<evidence type="ECO:0000259" key="7">
    <source>
        <dbReference type="PROSITE" id="PS51900"/>
    </source>
</evidence>
<evidence type="ECO:0000259" key="6">
    <source>
        <dbReference type="PROSITE" id="PS51898"/>
    </source>
</evidence>
<feature type="domain" description="Tyr recombinase" evidence="6">
    <location>
        <begin position="122"/>
        <end position="307"/>
    </location>
</feature>
<dbReference type="RefSeq" id="WP_244626867.1">
    <property type="nucleotide sequence ID" value="NZ_CAADFC020000037.1"/>
</dbReference>
<keyword evidence="1" id="KW-0159">Chromosome partition</keyword>
<dbReference type="InterPro" id="IPR011010">
    <property type="entry name" value="DNA_brk_join_enz"/>
</dbReference>